<evidence type="ECO:0000313" key="17">
    <source>
        <dbReference type="EMBL" id="MBT8766812.1"/>
    </source>
</evidence>
<evidence type="ECO:0000256" key="13">
    <source>
        <dbReference type="ARBA" id="ARBA00023016"/>
    </source>
</evidence>
<dbReference type="Proteomes" id="UP001519667">
    <property type="component" value="Unassembled WGS sequence"/>
</dbReference>
<comment type="catalytic activity">
    <reaction evidence="1">
        <text>Acts on substrates that are at least partially unfolded. The cleavage site P1 residue is normally between a pair of hydrophobic residues, such as Val-|-Val.</text>
        <dbReference type="EC" id="3.4.21.107"/>
    </reaction>
</comment>
<dbReference type="PANTHER" id="PTHR22939:SF130">
    <property type="entry name" value="PERIPLASMIC SERINE ENDOPROTEASE DEGP-LIKE-RELATED"/>
    <property type="match status" value="1"/>
</dbReference>
<evidence type="ECO:0000256" key="5">
    <source>
        <dbReference type="ARBA" id="ARBA00013035"/>
    </source>
</evidence>
<evidence type="ECO:0000256" key="10">
    <source>
        <dbReference type="ARBA" id="ARBA00022764"/>
    </source>
</evidence>
<comment type="subcellular location">
    <subcellularLocation>
        <location evidence="3">Periplasm</location>
    </subcellularLocation>
</comment>
<dbReference type="RefSeq" id="WP_215374304.1">
    <property type="nucleotide sequence ID" value="NZ_JAGTIS010000005.1"/>
</dbReference>
<dbReference type="InterPro" id="IPR036034">
    <property type="entry name" value="PDZ_sf"/>
</dbReference>
<evidence type="ECO:0000256" key="9">
    <source>
        <dbReference type="ARBA" id="ARBA00022737"/>
    </source>
</evidence>
<keyword evidence="9" id="KW-0677">Repeat</keyword>
<comment type="similarity">
    <text evidence="4">Belongs to the peptidase S1C family.</text>
</comment>
<sequence length="474" mass="49970">MLSLKSCMTAMAAVLLLGQTLIARAELPDFTPLVEEASPAVVNISTRQKLPQRSTAGAPVMPDLEGLPPMLREFFERNMPPAPRNPQGGRQREAQSLGSGFIISKDGYVLTNNHVVADADEIIVRLSDRSELEAKLVGADPRTDVALLKVEGKGLPTVKIGKSEDLKVGSWVLAIGSPFGFDHSATAGIVSAKGRSLPNENYVPFIQTDVAINPGNSGGPLFNLDGEVVGINSQIFTRSGGFMGLSFAIPIDVAMTVADQLKAEGKVSRGWLGVVIQEVNKDLAESFGLDKPAGALVAQVLEDGPAAKGGLQVGDVILSMNGQPIIVSADLPHLVGTLKPGSKIELEVVRDGSRKTLGMAIGALPEEGAEVTAAGAQGVERSSNRLGVSIVELTDDQKKALDLQGGVVIKEVQDGPAAMMGLRPGDVITHLNNQAIDSAKTFTQIAKDLPKNRSVSMRVLRQGRASFITFKLAE</sequence>
<dbReference type="PROSITE" id="PS50106">
    <property type="entry name" value="PDZ"/>
    <property type="match status" value="2"/>
</dbReference>
<dbReference type="EMBL" id="JAGTIS010000005">
    <property type="protein sequence ID" value="MBT8766812.1"/>
    <property type="molecule type" value="Genomic_DNA"/>
</dbReference>
<keyword evidence="7" id="KW-0645">Protease</keyword>
<name>A0ABS5XGJ4_9GAMM</name>
<evidence type="ECO:0000256" key="12">
    <source>
        <dbReference type="ARBA" id="ARBA00022825"/>
    </source>
</evidence>
<accession>A0ABS5XGJ4</accession>
<keyword evidence="8 15" id="KW-0732">Signal</keyword>
<evidence type="ECO:0000256" key="8">
    <source>
        <dbReference type="ARBA" id="ARBA00022729"/>
    </source>
</evidence>
<evidence type="ECO:0000256" key="7">
    <source>
        <dbReference type="ARBA" id="ARBA00022670"/>
    </source>
</evidence>
<evidence type="ECO:0000256" key="3">
    <source>
        <dbReference type="ARBA" id="ARBA00004418"/>
    </source>
</evidence>
<reference evidence="17 18" key="1">
    <citation type="submission" date="2021-04" db="EMBL/GenBank/DDBJ databases">
        <title>Pseudomonas boanensis sp. nov., a bacterium isolated from river water used for household purposes in Boane District, Mozambique.</title>
        <authorList>
            <person name="Nicklasson M."/>
            <person name="Martin-Rodriguez A.J."/>
            <person name="Thorell K."/>
            <person name="Neves L."/>
            <person name="Mussagy A."/>
            <person name="Rydberg H.A."/>
            <person name="Hernroth B."/>
            <person name="Svensson-Stadler L."/>
            <person name="Sjoling A."/>
        </authorList>
    </citation>
    <scope>NUCLEOTIDE SEQUENCE [LARGE SCALE GENOMIC DNA]</scope>
    <source>
        <strain evidence="17 18">DB1</strain>
    </source>
</reference>
<evidence type="ECO:0000256" key="6">
    <source>
        <dbReference type="ARBA" id="ARBA00013958"/>
    </source>
</evidence>
<organism evidence="17 18">
    <name type="scientific">Metapseudomonas boanensis</name>
    <dbReference type="NCBI Taxonomy" id="2822138"/>
    <lineage>
        <taxon>Bacteria</taxon>
        <taxon>Pseudomonadati</taxon>
        <taxon>Pseudomonadota</taxon>
        <taxon>Gammaproteobacteria</taxon>
        <taxon>Pseudomonadales</taxon>
        <taxon>Pseudomonadaceae</taxon>
        <taxon>Metapseudomonas</taxon>
    </lineage>
</organism>
<evidence type="ECO:0000256" key="1">
    <source>
        <dbReference type="ARBA" id="ARBA00001772"/>
    </source>
</evidence>
<comment type="caution">
    <text evidence="17">The sequence shown here is derived from an EMBL/GenBank/DDBJ whole genome shotgun (WGS) entry which is preliminary data.</text>
</comment>
<dbReference type="CDD" id="cd10839">
    <property type="entry name" value="cpPDZ1_DegP-like"/>
    <property type="match status" value="1"/>
</dbReference>
<evidence type="ECO:0000256" key="4">
    <source>
        <dbReference type="ARBA" id="ARBA00010541"/>
    </source>
</evidence>
<proteinExistence type="inferred from homology"/>
<dbReference type="Pfam" id="PF13365">
    <property type="entry name" value="Trypsin_2"/>
    <property type="match status" value="1"/>
</dbReference>
<keyword evidence="11" id="KW-0378">Hydrolase</keyword>
<dbReference type="EC" id="3.4.21.107" evidence="5"/>
<dbReference type="InterPro" id="IPR009003">
    <property type="entry name" value="Peptidase_S1_PA"/>
</dbReference>
<dbReference type="Gene3D" id="2.40.10.120">
    <property type="match status" value="1"/>
</dbReference>
<keyword evidence="13" id="KW-0346">Stress response</keyword>
<dbReference type="NCBIfam" id="TIGR02037">
    <property type="entry name" value="degP_htrA_DO"/>
    <property type="match status" value="1"/>
</dbReference>
<evidence type="ECO:0000256" key="15">
    <source>
        <dbReference type="SAM" id="SignalP"/>
    </source>
</evidence>
<evidence type="ECO:0000313" key="18">
    <source>
        <dbReference type="Proteomes" id="UP001519667"/>
    </source>
</evidence>
<dbReference type="Gene3D" id="2.30.42.10">
    <property type="match status" value="2"/>
</dbReference>
<dbReference type="SUPFAM" id="SSF50494">
    <property type="entry name" value="Trypsin-like serine proteases"/>
    <property type="match status" value="1"/>
</dbReference>
<dbReference type="InterPro" id="IPR001940">
    <property type="entry name" value="Peptidase_S1C"/>
</dbReference>
<feature type="domain" description="PDZ" evidence="16">
    <location>
        <begin position="376"/>
        <end position="438"/>
    </location>
</feature>
<evidence type="ECO:0000259" key="16">
    <source>
        <dbReference type="PROSITE" id="PS50106"/>
    </source>
</evidence>
<evidence type="ECO:0000256" key="2">
    <source>
        <dbReference type="ARBA" id="ARBA00002610"/>
    </source>
</evidence>
<dbReference type="InterPro" id="IPR011782">
    <property type="entry name" value="Pept_S1C_Do"/>
</dbReference>
<dbReference type="SUPFAM" id="SSF50156">
    <property type="entry name" value="PDZ domain-like"/>
    <property type="match status" value="2"/>
</dbReference>
<dbReference type="SMART" id="SM00228">
    <property type="entry name" value="PDZ"/>
    <property type="match status" value="2"/>
</dbReference>
<gene>
    <name evidence="17" type="ORF">J7302_11875</name>
</gene>
<dbReference type="PANTHER" id="PTHR22939">
    <property type="entry name" value="SERINE PROTEASE FAMILY S1C HTRA-RELATED"/>
    <property type="match status" value="1"/>
</dbReference>
<evidence type="ECO:0000256" key="14">
    <source>
        <dbReference type="ARBA" id="ARBA00032850"/>
    </source>
</evidence>
<feature type="domain" description="PDZ" evidence="16">
    <location>
        <begin position="266"/>
        <end position="339"/>
    </location>
</feature>
<protein>
    <recommendedName>
        <fullName evidence="6">Probable periplasmic serine endoprotease DegP-like</fullName>
        <ecNumber evidence="5">3.4.21.107</ecNumber>
    </recommendedName>
    <alternativeName>
        <fullName evidence="14">Protease Do</fullName>
    </alternativeName>
</protein>
<comment type="function">
    <text evidence="2">Might be efficient in the degradation of transiently denatured and unfolded proteins which accumulate in the periplasm following stress conditions.</text>
</comment>
<evidence type="ECO:0000256" key="11">
    <source>
        <dbReference type="ARBA" id="ARBA00022801"/>
    </source>
</evidence>
<dbReference type="PRINTS" id="PR00834">
    <property type="entry name" value="PROTEASES2C"/>
</dbReference>
<keyword evidence="12" id="KW-0720">Serine protease</keyword>
<keyword evidence="18" id="KW-1185">Reference proteome</keyword>
<keyword evidence="10" id="KW-0574">Periplasm</keyword>
<feature type="chain" id="PRO_5046229216" description="Probable periplasmic serine endoprotease DegP-like" evidence="15">
    <location>
        <begin position="26"/>
        <end position="474"/>
    </location>
</feature>
<feature type="signal peptide" evidence="15">
    <location>
        <begin position="1"/>
        <end position="25"/>
    </location>
</feature>
<dbReference type="InterPro" id="IPR001478">
    <property type="entry name" value="PDZ"/>
</dbReference>
<dbReference type="Pfam" id="PF13180">
    <property type="entry name" value="PDZ_2"/>
    <property type="match status" value="2"/>
</dbReference>